<dbReference type="PANTHER" id="PTHR43877:SF1">
    <property type="entry name" value="ACETYLTRANSFERASE"/>
    <property type="match status" value="1"/>
</dbReference>
<feature type="domain" description="N-acetyltransferase" evidence="3">
    <location>
        <begin position="15"/>
        <end position="178"/>
    </location>
</feature>
<dbReference type="InterPro" id="IPR050832">
    <property type="entry name" value="Bact_Acetyltransf"/>
</dbReference>
<dbReference type="STRING" id="1077947.SAMN05216227_105511"/>
<name>A0A1H8MGV7_9RHOB</name>
<dbReference type="GO" id="GO:0005840">
    <property type="term" value="C:ribosome"/>
    <property type="evidence" value="ECO:0007669"/>
    <property type="project" value="UniProtKB-KW"/>
</dbReference>
<dbReference type="Gene3D" id="3.40.630.30">
    <property type="match status" value="1"/>
</dbReference>
<dbReference type="PANTHER" id="PTHR43877">
    <property type="entry name" value="AMINOALKYLPHOSPHONATE N-ACETYLTRANSFERASE-RELATED-RELATED"/>
    <property type="match status" value="1"/>
</dbReference>
<evidence type="ECO:0000313" key="4">
    <source>
        <dbReference type="EMBL" id="SEO16621.1"/>
    </source>
</evidence>
<evidence type="ECO:0000256" key="2">
    <source>
        <dbReference type="ARBA" id="ARBA00023315"/>
    </source>
</evidence>
<keyword evidence="4" id="KW-0687">Ribonucleoprotein</keyword>
<dbReference type="Pfam" id="PF13673">
    <property type="entry name" value="Acetyltransf_10"/>
    <property type="match status" value="1"/>
</dbReference>
<sequence>MVRLFSFCGGVMAQIKLRLATAADTAAVDALLAASYAQLLVGAYHPQVLAASLPIISRARAELLASGSHWLAVQRDKVVGAGGWTRDCPAGDGVVPGLGHIRHVVADPSQTRQGIGTQVMRRILQHGQAAGIGQFYCLAMFSAVPFYAACGFKANYPRDVELPNGVLFPTMHMSLQLPK</sequence>
<dbReference type="Proteomes" id="UP000183002">
    <property type="component" value="Unassembled WGS sequence"/>
</dbReference>
<dbReference type="AlphaFoldDB" id="A0A1H8MGV7"/>
<evidence type="ECO:0000259" key="3">
    <source>
        <dbReference type="PROSITE" id="PS51186"/>
    </source>
</evidence>
<proteinExistence type="predicted"/>
<dbReference type="InterPro" id="IPR016181">
    <property type="entry name" value="Acyl_CoA_acyltransferase"/>
</dbReference>
<accession>A0A1H8MGV7</accession>
<dbReference type="InterPro" id="IPR000182">
    <property type="entry name" value="GNAT_dom"/>
</dbReference>
<evidence type="ECO:0000256" key="1">
    <source>
        <dbReference type="ARBA" id="ARBA00022679"/>
    </source>
</evidence>
<keyword evidence="4" id="KW-0689">Ribosomal protein</keyword>
<organism evidence="4 5">
    <name type="scientific">Pseudorhodobacter antarcticus</name>
    <dbReference type="NCBI Taxonomy" id="1077947"/>
    <lineage>
        <taxon>Bacteria</taxon>
        <taxon>Pseudomonadati</taxon>
        <taxon>Pseudomonadota</taxon>
        <taxon>Alphaproteobacteria</taxon>
        <taxon>Rhodobacterales</taxon>
        <taxon>Paracoccaceae</taxon>
        <taxon>Pseudorhodobacter</taxon>
    </lineage>
</organism>
<reference evidence="4 5" key="1">
    <citation type="submission" date="2016-10" db="EMBL/GenBank/DDBJ databases">
        <authorList>
            <person name="de Groot N.N."/>
        </authorList>
    </citation>
    <scope>NUCLEOTIDE SEQUENCE [LARGE SCALE GENOMIC DNA]</scope>
    <source>
        <strain evidence="4 5">CGMCC 1.10836</strain>
    </source>
</reference>
<dbReference type="CDD" id="cd04301">
    <property type="entry name" value="NAT_SF"/>
    <property type="match status" value="1"/>
</dbReference>
<dbReference type="EMBL" id="FOCO01000055">
    <property type="protein sequence ID" value="SEO16621.1"/>
    <property type="molecule type" value="Genomic_DNA"/>
</dbReference>
<dbReference type="SUPFAM" id="SSF55729">
    <property type="entry name" value="Acyl-CoA N-acyltransferases (Nat)"/>
    <property type="match status" value="1"/>
</dbReference>
<dbReference type="PROSITE" id="PS51186">
    <property type="entry name" value="GNAT"/>
    <property type="match status" value="1"/>
</dbReference>
<protein>
    <submittedName>
        <fullName evidence="4">Ribosomal protein S18 acetylase RimI</fullName>
    </submittedName>
</protein>
<gene>
    <name evidence="4" type="ORF">SAMN05216227_105511</name>
</gene>
<evidence type="ECO:0000313" key="5">
    <source>
        <dbReference type="Proteomes" id="UP000183002"/>
    </source>
</evidence>
<keyword evidence="1" id="KW-0808">Transferase</keyword>
<keyword evidence="2" id="KW-0012">Acyltransferase</keyword>
<keyword evidence="5" id="KW-1185">Reference proteome</keyword>
<dbReference type="GO" id="GO:0016747">
    <property type="term" value="F:acyltransferase activity, transferring groups other than amino-acyl groups"/>
    <property type="evidence" value="ECO:0007669"/>
    <property type="project" value="InterPro"/>
</dbReference>